<feature type="domain" description="RRM" evidence="3">
    <location>
        <begin position="14"/>
        <end position="92"/>
    </location>
</feature>
<dbReference type="SUPFAM" id="SSF54928">
    <property type="entry name" value="RNA-binding domain, RBD"/>
    <property type="match status" value="1"/>
</dbReference>
<gene>
    <name evidence="4" type="ORF">CTEN210_06016</name>
</gene>
<dbReference type="Pfam" id="PF00076">
    <property type="entry name" value="RRM_1"/>
    <property type="match status" value="1"/>
</dbReference>
<evidence type="ECO:0000313" key="4">
    <source>
        <dbReference type="EMBL" id="GFH49540.1"/>
    </source>
</evidence>
<dbReference type="GO" id="GO:0003723">
    <property type="term" value="F:RNA binding"/>
    <property type="evidence" value="ECO:0007669"/>
    <property type="project" value="UniProtKB-UniRule"/>
</dbReference>
<dbReference type="CDD" id="cd12347">
    <property type="entry name" value="RRM_PPIE"/>
    <property type="match status" value="1"/>
</dbReference>
<dbReference type="SMART" id="SM00360">
    <property type="entry name" value="RRM"/>
    <property type="match status" value="1"/>
</dbReference>
<evidence type="ECO:0000256" key="1">
    <source>
        <dbReference type="ARBA" id="ARBA00022884"/>
    </source>
</evidence>
<dbReference type="InterPro" id="IPR000504">
    <property type="entry name" value="RRM_dom"/>
</dbReference>
<comment type="caution">
    <text evidence="4">The sequence shown here is derived from an EMBL/GenBank/DDBJ whole genome shotgun (WGS) entry which is preliminary data.</text>
</comment>
<evidence type="ECO:0000256" key="2">
    <source>
        <dbReference type="PROSITE-ProRule" id="PRU00176"/>
    </source>
</evidence>
<keyword evidence="5" id="KW-1185">Reference proteome</keyword>
<dbReference type="EMBL" id="BLLK01000038">
    <property type="protein sequence ID" value="GFH49540.1"/>
    <property type="molecule type" value="Genomic_DNA"/>
</dbReference>
<reference evidence="4 5" key="1">
    <citation type="journal article" date="2021" name="Sci. Rep.">
        <title>The genome of the diatom Chaetoceros tenuissimus carries an ancient integrated fragment of an extant virus.</title>
        <authorList>
            <person name="Hongo Y."/>
            <person name="Kimura K."/>
            <person name="Takaki Y."/>
            <person name="Yoshida Y."/>
            <person name="Baba S."/>
            <person name="Kobayashi G."/>
            <person name="Nagasaki K."/>
            <person name="Hano T."/>
            <person name="Tomaru Y."/>
        </authorList>
    </citation>
    <scope>NUCLEOTIDE SEQUENCE [LARGE SCALE GENOMIC DNA]</scope>
    <source>
        <strain evidence="4 5">NIES-3715</strain>
    </source>
</reference>
<dbReference type="PROSITE" id="PS50102">
    <property type="entry name" value="RRM"/>
    <property type="match status" value="1"/>
</dbReference>
<keyword evidence="1 2" id="KW-0694">RNA-binding</keyword>
<organism evidence="4 5">
    <name type="scientific">Chaetoceros tenuissimus</name>
    <dbReference type="NCBI Taxonomy" id="426638"/>
    <lineage>
        <taxon>Eukaryota</taxon>
        <taxon>Sar</taxon>
        <taxon>Stramenopiles</taxon>
        <taxon>Ochrophyta</taxon>
        <taxon>Bacillariophyta</taxon>
        <taxon>Coscinodiscophyceae</taxon>
        <taxon>Chaetocerotophycidae</taxon>
        <taxon>Chaetocerotales</taxon>
        <taxon>Chaetocerotaceae</taxon>
        <taxon>Chaetoceros</taxon>
    </lineage>
</organism>
<proteinExistence type="predicted"/>
<dbReference type="Proteomes" id="UP001054902">
    <property type="component" value="Unassembled WGS sequence"/>
</dbReference>
<evidence type="ECO:0000259" key="3">
    <source>
        <dbReference type="PROSITE" id="PS50102"/>
    </source>
</evidence>
<protein>
    <recommendedName>
        <fullName evidence="3">RRM domain-containing protein</fullName>
    </recommendedName>
</protein>
<dbReference type="PANTHER" id="PTHR48037">
    <property type="entry name" value="ATPASE E1"/>
    <property type="match status" value="1"/>
</dbReference>
<accession>A0AAD3CR27</accession>
<dbReference type="Gene3D" id="3.30.70.330">
    <property type="match status" value="1"/>
</dbReference>
<dbReference type="PANTHER" id="PTHR48037:SF1">
    <property type="entry name" value="RRM DOMAIN-CONTAINING PROTEIN"/>
    <property type="match status" value="1"/>
</dbReference>
<dbReference type="InterPro" id="IPR012677">
    <property type="entry name" value="Nucleotide-bd_a/b_plait_sf"/>
</dbReference>
<dbReference type="AlphaFoldDB" id="A0AAD3CR27"/>
<evidence type="ECO:0000313" key="5">
    <source>
        <dbReference type="Proteomes" id="UP001054902"/>
    </source>
</evidence>
<dbReference type="InterPro" id="IPR035979">
    <property type="entry name" value="RBD_domain_sf"/>
</dbReference>
<name>A0AAD3CR27_9STRA</name>
<sequence length="122" mass="13645">MSSVTAESVLHSRRSLYVGGLSESVNETILRAAMVPFGPIKSVDIPMDFATGQHKGFAFVEFNDAEDASEAIYNLDGSELYDRVLTVNLARNTQVNLNTHKAVWASDEFFQERKEDTSREKK</sequence>
<dbReference type="InterPro" id="IPR034168">
    <property type="entry name" value="PPIE_RRM"/>
</dbReference>